<dbReference type="InterPro" id="IPR019209">
    <property type="entry name" value="DUF2098"/>
</dbReference>
<dbReference type="HOGENOM" id="CLU_159088_1_1_2"/>
<accession>F8AM33</accession>
<dbReference type="Proteomes" id="UP000009296">
    <property type="component" value="Chromosome"/>
</dbReference>
<dbReference type="Pfam" id="PF09871">
    <property type="entry name" value="DUF2098"/>
    <property type="match status" value="1"/>
</dbReference>
<dbReference type="AlphaFoldDB" id="F8AM33"/>
<protein>
    <recommendedName>
        <fullName evidence="4">DUF2098 domain-containing protein</fullName>
    </recommendedName>
</protein>
<dbReference type="InterPro" id="IPR017099">
    <property type="entry name" value="UCP037053"/>
</dbReference>
<dbReference type="OrthoDB" id="52973at2157"/>
<evidence type="ECO:0000256" key="1">
    <source>
        <dbReference type="SAM" id="Coils"/>
    </source>
</evidence>
<proteinExistence type="predicted"/>
<organism evidence="2 3">
    <name type="scientific">Methanothermococcus okinawensis (strain DSM 14208 / JCM 11175 / IH1)</name>
    <dbReference type="NCBI Taxonomy" id="647113"/>
    <lineage>
        <taxon>Archaea</taxon>
        <taxon>Methanobacteriati</taxon>
        <taxon>Methanobacteriota</taxon>
        <taxon>Methanomada group</taxon>
        <taxon>Methanococci</taxon>
        <taxon>Methanococcales</taxon>
        <taxon>Methanococcaceae</taxon>
        <taxon>Methanothermococcus</taxon>
    </lineage>
</organism>
<name>F8AM33_METOI</name>
<dbReference type="PIRSF" id="PIRSF037053">
    <property type="entry name" value="UCP037053"/>
    <property type="match status" value="1"/>
</dbReference>
<gene>
    <name evidence="2" type="ordered locus">Metok_0741</name>
</gene>
<evidence type="ECO:0000313" key="3">
    <source>
        <dbReference type="Proteomes" id="UP000009296"/>
    </source>
</evidence>
<dbReference type="EMBL" id="CP002792">
    <property type="protein sequence ID" value="AEH06718.1"/>
    <property type="molecule type" value="Genomic_DNA"/>
</dbReference>
<dbReference type="KEGG" id="mok:Metok_0741"/>
<evidence type="ECO:0008006" key="4">
    <source>
        <dbReference type="Google" id="ProtNLM"/>
    </source>
</evidence>
<dbReference type="GeneID" id="10772882"/>
<evidence type="ECO:0000313" key="2">
    <source>
        <dbReference type="EMBL" id="AEH06718.1"/>
    </source>
</evidence>
<feature type="coiled-coil region" evidence="1">
    <location>
        <begin position="52"/>
        <end position="81"/>
    </location>
</feature>
<reference evidence="2" key="1">
    <citation type="submission" date="2011-05" db="EMBL/GenBank/DDBJ databases">
        <title>Complete sequence of chromosome of Methanothermococcus okinawensis IH1.</title>
        <authorList>
            <consortium name="US DOE Joint Genome Institute"/>
            <person name="Lucas S."/>
            <person name="Han J."/>
            <person name="Lapidus A."/>
            <person name="Cheng J.-F."/>
            <person name="Goodwin L."/>
            <person name="Pitluck S."/>
            <person name="Peters L."/>
            <person name="Mikhailova N."/>
            <person name="Held B."/>
            <person name="Han C."/>
            <person name="Tapia R."/>
            <person name="Land M."/>
            <person name="Hauser L."/>
            <person name="Kyrpides N."/>
            <person name="Ivanova N."/>
            <person name="Pagani I."/>
            <person name="Sieprawska-Lupa M."/>
            <person name="Takai K."/>
            <person name="Miyazaki J."/>
            <person name="Whitman W."/>
            <person name="Woyke T."/>
        </authorList>
    </citation>
    <scope>NUCLEOTIDE SEQUENCE [LARGE SCALE GENOMIC DNA]</scope>
    <source>
        <strain evidence="2">IH1</strain>
    </source>
</reference>
<dbReference type="RefSeq" id="WP_013866903.1">
    <property type="nucleotide sequence ID" value="NC_015636.1"/>
</dbReference>
<sequence length="93" mass="10670">MALDINHKEITVGSYVKYINTGTKGIVKDIKKEDDTEWVLLDNDLMYKPHTLEIIEFKEKKEEKEINEEEVEDLLKREEISGVDTNIDACGAG</sequence>
<keyword evidence="3" id="KW-1185">Reference proteome</keyword>
<keyword evidence="1" id="KW-0175">Coiled coil</keyword>
<dbReference type="eggNOG" id="arCOG04846">
    <property type="taxonomic scope" value="Archaea"/>
</dbReference>